<evidence type="ECO:0000256" key="2">
    <source>
        <dbReference type="ARBA" id="ARBA00022448"/>
    </source>
</evidence>
<gene>
    <name evidence="6" type="ORF">COU30_00650</name>
</gene>
<evidence type="ECO:0000256" key="1">
    <source>
        <dbReference type="ARBA" id="ARBA00005695"/>
    </source>
</evidence>
<dbReference type="GO" id="GO:0043190">
    <property type="term" value="C:ATP-binding cassette (ABC) transporter complex"/>
    <property type="evidence" value="ECO:0007669"/>
    <property type="project" value="InterPro"/>
</dbReference>
<dbReference type="AlphaFoldDB" id="A0A2M6P211"/>
<evidence type="ECO:0000259" key="5">
    <source>
        <dbReference type="Pfam" id="PF00496"/>
    </source>
</evidence>
<dbReference type="Proteomes" id="UP000228528">
    <property type="component" value="Unassembled WGS sequence"/>
</dbReference>
<dbReference type="Gene3D" id="3.10.105.10">
    <property type="entry name" value="Dipeptide-binding Protein, Domain 3"/>
    <property type="match status" value="1"/>
</dbReference>
<feature type="region of interest" description="Disordered" evidence="4">
    <location>
        <begin position="443"/>
        <end position="465"/>
    </location>
</feature>
<dbReference type="PIRSF" id="PIRSF002741">
    <property type="entry name" value="MppA"/>
    <property type="match status" value="1"/>
</dbReference>
<dbReference type="GO" id="GO:0015833">
    <property type="term" value="P:peptide transport"/>
    <property type="evidence" value="ECO:0007669"/>
    <property type="project" value="TreeGrafter"/>
</dbReference>
<reference evidence="7" key="1">
    <citation type="submission" date="2017-09" db="EMBL/GenBank/DDBJ databases">
        <title>Depth-based differentiation of microbial function through sediment-hosted aquifers and enrichment of novel symbionts in the deep terrestrial subsurface.</title>
        <authorList>
            <person name="Probst A.J."/>
            <person name="Ladd B."/>
            <person name="Jarett J.K."/>
            <person name="Geller-Mcgrath D.E."/>
            <person name="Sieber C.M.K."/>
            <person name="Emerson J.B."/>
            <person name="Anantharaman K."/>
            <person name="Thomas B.C."/>
            <person name="Malmstrom R."/>
            <person name="Stieglmeier M."/>
            <person name="Klingl A."/>
            <person name="Woyke T."/>
            <person name="Ryan C.M."/>
            <person name="Banfield J.F."/>
        </authorList>
    </citation>
    <scope>NUCLEOTIDE SEQUENCE [LARGE SCALE GENOMIC DNA]</scope>
</reference>
<dbReference type="PANTHER" id="PTHR30290">
    <property type="entry name" value="PERIPLASMIC BINDING COMPONENT OF ABC TRANSPORTER"/>
    <property type="match status" value="1"/>
</dbReference>
<feature type="domain" description="Solute-binding protein family 5" evidence="5">
    <location>
        <begin position="142"/>
        <end position="564"/>
    </location>
</feature>
<name>A0A2M6P211_9BACT</name>
<evidence type="ECO:0000256" key="4">
    <source>
        <dbReference type="SAM" id="MobiDB-lite"/>
    </source>
</evidence>
<dbReference type="Pfam" id="PF00496">
    <property type="entry name" value="SBP_bac_5"/>
    <property type="match status" value="1"/>
</dbReference>
<dbReference type="Gene3D" id="3.90.76.10">
    <property type="entry name" value="Dipeptide-binding Protein, Domain 1"/>
    <property type="match status" value="1"/>
</dbReference>
<feature type="compositionally biased region" description="Polar residues" evidence="4">
    <location>
        <begin position="451"/>
        <end position="463"/>
    </location>
</feature>
<dbReference type="GO" id="GO:0042597">
    <property type="term" value="C:periplasmic space"/>
    <property type="evidence" value="ECO:0007669"/>
    <property type="project" value="UniProtKB-ARBA"/>
</dbReference>
<evidence type="ECO:0000313" key="7">
    <source>
        <dbReference type="Proteomes" id="UP000228528"/>
    </source>
</evidence>
<dbReference type="InterPro" id="IPR030678">
    <property type="entry name" value="Peptide/Ni-bd"/>
</dbReference>
<dbReference type="InterPro" id="IPR039424">
    <property type="entry name" value="SBP_5"/>
</dbReference>
<dbReference type="InterPro" id="IPR000914">
    <property type="entry name" value="SBP_5_dom"/>
</dbReference>
<dbReference type="CDD" id="cd08513">
    <property type="entry name" value="PBP2_thermophilic_Hb8_like"/>
    <property type="match status" value="1"/>
</dbReference>
<keyword evidence="2" id="KW-0813">Transport</keyword>
<protein>
    <recommendedName>
        <fullName evidence="5">Solute-binding protein family 5 domain-containing protein</fullName>
    </recommendedName>
</protein>
<dbReference type="PANTHER" id="PTHR30290:SF9">
    <property type="entry name" value="OLIGOPEPTIDE-BINDING PROTEIN APPA"/>
    <property type="match status" value="1"/>
</dbReference>
<dbReference type="EMBL" id="PFBW01000030">
    <property type="protein sequence ID" value="PIR77773.1"/>
    <property type="molecule type" value="Genomic_DNA"/>
</dbReference>
<sequence>MSKHRFSGIIREWTELIRRQKTKKKRPLISHQKDIALIRKVRGNTMPNHIQLRHIFRILSGREKFMLRAAMILFSISGLWIIGSSINSKREQVPAIGGRYTEAVVGSPQLINPLFASTNDVDLDITRLVYNGLMRVDEQQQLTTDLAKEYTISEDKKVYTFVLKDGITWHDGEPFTAKDVFYTFESIQDELVGSPLRVSFLGVKVEIVEDNTIQFTLSEPFAPFLSSLTVGIIPEHIWANISPERIKLAKENLQPIGTGPFQFKKLSKDSTGYIFQYELERNPNYYDKPPYLKEFMFKFFAEYDHEGGAIDALRSQQVDGISFVPSDLKSRVERKNIVLLTLQLPQYTALFFNQNKEPVLKDKDVRTALSYTIDKDRILREALKDEGQVIYSPVLPGFPGYNPEIEKTPYDVDKANELLEKNWKKISASDYREERLKTLLKEAGIQENAEDTASSTPEETGNNEAKKQEITNALDQELSSAQTFYRENKDGEILTLSLVTVNTSEYRQTANVIAGYWQDVGVKVNVTFIEPRDISRQVLKARDYDVLLYGVIIGSDPDQYPFWHSSQVTFPGLNLSGYVNRTVDELLKSARESDDQNEVAELYGKFQDLVLDEVPAIFLHTPTYTYATTDKIKGINLSRIFSPSDRFNGITNWYIKTKGQWKQK</sequence>
<comment type="caution">
    <text evidence="6">The sequence shown here is derived from an EMBL/GenBank/DDBJ whole genome shotgun (WGS) entry which is preliminary data.</text>
</comment>
<dbReference type="GO" id="GO:1904680">
    <property type="term" value="F:peptide transmembrane transporter activity"/>
    <property type="evidence" value="ECO:0007669"/>
    <property type="project" value="TreeGrafter"/>
</dbReference>
<proteinExistence type="inferred from homology"/>
<evidence type="ECO:0000256" key="3">
    <source>
        <dbReference type="ARBA" id="ARBA00022729"/>
    </source>
</evidence>
<dbReference type="SUPFAM" id="SSF53850">
    <property type="entry name" value="Periplasmic binding protein-like II"/>
    <property type="match status" value="1"/>
</dbReference>
<comment type="similarity">
    <text evidence="1">Belongs to the bacterial solute-binding protein 5 family.</text>
</comment>
<evidence type="ECO:0000313" key="6">
    <source>
        <dbReference type="EMBL" id="PIR77773.1"/>
    </source>
</evidence>
<dbReference type="Gene3D" id="3.40.190.10">
    <property type="entry name" value="Periplasmic binding protein-like II"/>
    <property type="match status" value="1"/>
</dbReference>
<accession>A0A2M6P211</accession>
<keyword evidence="3" id="KW-0732">Signal</keyword>
<organism evidence="6 7">
    <name type="scientific">Candidatus Magasanikbacteria bacterium CG10_big_fil_rev_8_21_14_0_10_38_6</name>
    <dbReference type="NCBI Taxonomy" id="1974647"/>
    <lineage>
        <taxon>Bacteria</taxon>
        <taxon>Candidatus Magasanikiibacteriota</taxon>
    </lineage>
</organism>